<accession>A0A0C3HCW9</accession>
<dbReference type="PANTHER" id="PTHR34612:SF2">
    <property type="entry name" value="GLYCOSIDE HYDROLASE 131 CATALYTIC N-TERMINAL DOMAIN-CONTAINING PROTEIN"/>
    <property type="match status" value="1"/>
</dbReference>
<reference evidence="3 4" key="1">
    <citation type="submission" date="2014-04" db="EMBL/GenBank/DDBJ databases">
        <authorList>
            <consortium name="DOE Joint Genome Institute"/>
            <person name="Kuo A."/>
            <person name="Martino E."/>
            <person name="Perotto S."/>
            <person name="Kohler A."/>
            <person name="Nagy L.G."/>
            <person name="Floudas D."/>
            <person name="Copeland A."/>
            <person name="Barry K.W."/>
            <person name="Cichocki N."/>
            <person name="Veneault-Fourrey C."/>
            <person name="LaButti K."/>
            <person name="Lindquist E.A."/>
            <person name="Lipzen A."/>
            <person name="Lundell T."/>
            <person name="Morin E."/>
            <person name="Murat C."/>
            <person name="Sun H."/>
            <person name="Tunlid A."/>
            <person name="Henrissat B."/>
            <person name="Grigoriev I.V."/>
            <person name="Hibbett D.S."/>
            <person name="Martin F."/>
            <person name="Nordberg H.P."/>
            <person name="Cantor M.N."/>
            <person name="Hua S.X."/>
        </authorList>
    </citation>
    <scope>NUCLEOTIDE SEQUENCE [LARGE SCALE GENOMIC DNA]</scope>
    <source>
        <strain evidence="3 4">Zn</strain>
    </source>
</reference>
<dbReference type="Proteomes" id="UP000054321">
    <property type="component" value="Unassembled WGS sequence"/>
</dbReference>
<dbReference type="OrthoDB" id="5283326at2759"/>
<sequence>MASEYFLLLLFTVITAIAAQQCPIQFDGRVPANTTLATFDTSASLYNPNFVFGQNLTWSKILQLPSLNPSLFDTAKNTIPLEVTISDASIFASSPTNVQTGFRRAELLPASNTGTDPSTAVVKTLHFSLRKDDCRPLNYSHEYQLVFLETNDFSTNQFALKTGAINGQPASQDPNLLVLQSNVAQISTTKDLFTHDFTADTWHNFGVVLDFNDNTTQVYYSQGSDPLMAVTDAVSNDLSGQGQFHFGVLKKPTGEGITDPTTQGYQESGINEGIIFGGIFEEDSSSGCISLSP</sequence>
<dbReference type="Pfam" id="PF18271">
    <property type="entry name" value="GH131_N"/>
    <property type="match status" value="1"/>
</dbReference>
<protein>
    <recommendedName>
        <fullName evidence="2">Glycoside hydrolase 131 catalytic N-terminal domain-containing protein</fullName>
    </recommendedName>
</protein>
<dbReference type="AlphaFoldDB" id="A0A0C3HCW9"/>
<evidence type="ECO:0000256" key="1">
    <source>
        <dbReference type="SAM" id="SignalP"/>
    </source>
</evidence>
<feature type="signal peptide" evidence="1">
    <location>
        <begin position="1"/>
        <end position="19"/>
    </location>
</feature>
<proteinExistence type="predicted"/>
<dbReference type="HOGENOM" id="CLU_063723_1_0_1"/>
<dbReference type="EMBL" id="KN832877">
    <property type="protein sequence ID" value="KIN00132.1"/>
    <property type="molecule type" value="Genomic_DNA"/>
</dbReference>
<dbReference type="Gene3D" id="2.60.120.1160">
    <property type="match status" value="1"/>
</dbReference>
<dbReference type="PANTHER" id="PTHR34612">
    <property type="entry name" value="GH131_N DOMAIN-CONTAINING PROTEIN"/>
    <property type="match status" value="1"/>
</dbReference>
<evidence type="ECO:0000259" key="2">
    <source>
        <dbReference type="Pfam" id="PF18271"/>
    </source>
</evidence>
<evidence type="ECO:0000313" key="4">
    <source>
        <dbReference type="Proteomes" id="UP000054321"/>
    </source>
</evidence>
<feature type="domain" description="Glycoside hydrolase 131 catalytic N-terminal" evidence="2">
    <location>
        <begin position="24"/>
        <end position="287"/>
    </location>
</feature>
<keyword evidence="1" id="KW-0732">Signal</keyword>
<feature type="chain" id="PRO_5002165000" description="Glycoside hydrolase 131 catalytic N-terminal domain-containing protein" evidence="1">
    <location>
        <begin position="20"/>
        <end position="293"/>
    </location>
</feature>
<reference evidence="4" key="2">
    <citation type="submission" date="2015-01" db="EMBL/GenBank/DDBJ databases">
        <title>Evolutionary Origins and Diversification of the Mycorrhizal Mutualists.</title>
        <authorList>
            <consortium name="DOE Joint Genome Institute"/>
            <consortium name="Mycorrhizal Genomics Consortium"/>
            <person name="Kohler A."/>
            <person name="Kuo A."/>
            <person name="Nagy L.G."/>
            <person name="Floudas D."/>
            <person name="Copeland A."/>
            <person name="Barry K.W."/>
            <person name="Cichocki N."/>
            <person name="Veneault-Fourrey C."/>
            <person name="LaButti K."/>
            <person name="Lindquist E.A."/>
            <person name="Lipzen A."/>
            <person name="Lundell T."/>
            <person name="Morin E."/>
            <person name="Murat C."/>
            <person name="Riley R."/>
            <person name="Ohm R."/>
            <person name="Sun H."/>
            <person name="Tunlid A."/>
            <person name="Henrissat B."/>
            <person name="Grigoriev I.V."/>
            <person name="Hibbett D.S."/>
            <person name="Martin F."/>
        </authorList>
    </citation>
    <scope>NUCLEOTIDE SEQUENCE [LARGE SCALE GENOMIC DNA]</scope>
    <source>
        <strain evidence="4">Zn</strain>
    </source>
</reference>
<gene>
    <name evidence="3" type="ORF">OIDMADRAFT_125396</name>
</gene>
<dbReference type="STRING" id="913774.A0A0C3HCW9"/>
<evidence type="ECO:0000313" key="3">
    <source>
        <dbReference type="EMBL" id="KIN00132.1"/>
    </source>
</evidence>
<dbReference type="InParanoid" id="A0A0C3HCW9"/>
<name>A0A0C3HCW9_OIDMZ</name>
<keyword evidence="4" id="KW-1185">Reference proteome</keyword>
<dbReference type="InterPro" id="IPR041524">
    <property type="entry name" value="GH131_N"/>
</dbReference>
<organism evidence="3 4">
    <name type="scientific">Oidiodendron maius (strain Zn)</name>
    <dbReference type="NCBI Taxonomy" id="913774"/>
    <lineage>
        <taxon>Eukaryota</taxon>
        <taxon>Fungi</taxon>
        <taxon>Dikarya</taxon>
        <taxon>Ascomycota</taxon>
        <taxon>Pezizomycotina</taxon>
        <taxon>Leotiomycetes</taxon>
        <taxon>Leotiomycetes incertae sedis</taxon>
        <taxon>Myxotrichaceae</taxon>
        <taxon>Oidiodendron</taxon>
    </lineage>
</organism>